<keyword evidence="3" id="KW-0547">Nucleotide-binding</keyword>
<dbReference type="InterPro" id="IPR017871">
    <property type="entry name" value="ABC_transporter-like_CS"/>
</dbReference>
<organism evidence="12 13">
    <name type="scientific">Erythrobacter rubeus</name>
    <dbReference type="NCBI Taxonomy" id="2760803"/>
    <lineage>
        <taxon>Bacteria</taxon>
        <taxon>Pseudomonadati</taxon>
        <taxon>Pseudomonadota</taxon>
        <taxon>Alphaproteobacteria</taxon>
        <taxon>Sphingomonadales</taxon>
        <taxon>Erythrobacteraceae</taxon>
        <taxon>Erythrobacter/Porphyrobacter group</taxon>
        <taxon>Erythrobacter</taxon>
    </lineage>
</organism>
<evidence type="ECO:0000313" key="12">
    <source>
        <dbReference type="EMBL" id="MBD2840967.1"/>
    </source>
</evidence>
<dbReference type="Pfam" id="PF03412">
    <property type="entry name" value="Peptidase_C39"/>
    <property type="match status" value="1"/>
</dbReference>
<evidence type="ECO:0000256" key="3">
    <source>
        <dbReference type="ARBA" id="ARBA00022741"/>
    </source>
</evidence>
<keyword evidence="4" id="KW-0067">ATP-binding</keyword>
<dbReference type="RefSeq" id="WP_190786547.1">
    <property type="nucleotide sequence ID" value="NZ_JACXLC010000001.1"/>
</dbReference>
<dbReference type="CDD" id="cd18567">
    <property type="entry name" value="ABC_6TM_CvaB_RaxB_like"/>
    <property type="match status" value="1"/>
</dbReference>
<feature type="compositionally biased region" description="Basic and acidic residues" evidence="7">
    <location>
        <begin position="724"/>
        <end position="738"/>
    </location>
</feature>
<proteinExistence type="predicted"/>
<feature type="domain" description="ABC transmembrane type-1" evidence="10">
    <location>
        <begin position="178"/>
        <end position="444"/>
    </location>
</feature>
<dbReference type="PROSITE" id="PS50893">
    <property type="entry name" value="ABC_TRANSPORTER_2"/>
    <property type="match status" value="1"/>
</dbReference>
<feature type="transmembrane region" description="Helical" evidence="8">
    <location>
        <begin position="178"/>
        <end position="200"/>
    </location>
</feature>
<dbReference type="Gene3D" id="3.40.50.300">
    <property type="entry name" value="P-loop containing nucleotide triphosphate hydrolases"/>
    <property type="match status" value="1"/>
</dbReference>
<feature type="transmembrane region" description="Helical" evidence="8">
    <location>
        <begin position="313"/>
        <end position="332"/>
    </location>
</feature>
<reference evidence="12 13" key="1">
    <citation type="submission" date="2020-09" db="EMBL/GenBank/DDBJ databases">
        <authorList>
            <person name="Yoon J.-W."/>
        </authorList>
    </citation>
    <scope>NUCLEOTIDE SEQUENCE [LARGE SCALE GENOMIC DNA]</scope>
    <source>
        <strain evidence="12 13">KMU-140</strain>
    </source>
</reference>
<feature type="region of interest" description="Disordered" evidence="7">
    <location>
        <begin position="724"/>
        <end position="746"/>
    </location>
</feature>
<keyword evidence="5 8" id="KW-1133">Transmembrane helix</keyword>
<dbReference type="SUPFAM" id="SSF90123">
    <property type="entry name" value="ABC transporter transmembrane region"/>
    <property type="match status" value="1"/>
</dbReference>
<keyword evidence="13" id="KW-1185">Reference proteome</keyword>
<evidence type="ECO:0000259" key="10">
    <source>
        <dbReference type="PROSITE" id="PS50929"/>
    </source>
</evidence>
<feature type="transmembrane region" description="Helical" evidence="8">
    <location>
        <begin position="212"/>
        <end position="232"/>
    </location>
</feature>
<dbReference type="EMBL" id="JACXLC010000001">
    <property type="protein sequence ID" value="MBD2840967.1"/>
    <property type="molecule type" value="Genomic_DNA"/>
</dbReference>
<comment type="caution">
    <text evidence="12">The sequence shown here is derived from an EMBL/GenBank/DDBJ whole genome shotgun (WGS) entry which is preliminary data.</text>
</comment>
<gene>
    <name evidence="12" type="ORF">IB285_01720</name>
</gene>
<dbReference type="PROSITE" id="PS50990">
    <property type="entry name" value="PEPTIDASE_C39"/>
    <property type="match status" value="1"/>
</dbReference>
<sequence>MNSPVDLIEFSGRRRTPYLPQGEASECALACLAMVAGFHGYKTDLIALRQRFGMSLKGANLKQIMEVAEDVGFNARPLRGDIDDLPHLSMPAILHWNLNHFVVLTAVTGGVRRTRYHMHDPARGAIVLSEAEVSRCWTGVALELLPSESFQPKIDRKQMNITQLWSKMTGFWGTIRQVVLLSLVMQLVVLATPFFLQISIDTVFPAFDTNLLLMLALGFGGLTVVNLLASWLRSLILVTLSNSLSYQVITNLFRHLVRLPLDYFEKRHVGDIISRFGSTQPISQLISQGMIAAFIDGLMAILTLALMFIYSPLLGGVACAALTAYAGLRLAFLQSIKLRNLDVITTMAKENTNFIESVRGISAIKAFGQEGNRQRLWQKSKADAVNAQVKLGRLQAAFDALGQFVIGIERVIFVYVAIGLAFDSILTVGMIFAFQAYKQQFLDAGMRLTEQAINYQIVKVHLTRIADIALSPLEENDEDKGNENPDFTKPLALSRVYYRYGSNEQMVLQGVNLKIEPGEFIAITGPSGGGKTTLMKVLMGLFEPTQGEVRLGTRPISSYRKAKYRRAIGSVAQGDMLYAGSLAENIAFFDPELNMVRVREVARMAQIDADIEAMAMGYETLVGDMGSVLSGGQLQRVLLARALYPDPKLLILDEGTANLDAENEAKILDALKGLEITRIAVAHRPATLKVAERVFECRGGYFREQPNGPQRSQKASEEIKKLLQGRVEGKAQPKRQEAETELQGEA</sequence>
<dbReference type="PROSITE" id="PS00211">
    <property type="entry name" value="ABC_TRANSPORTER_1"/>
    <property type="match status" value="1"/>
</dbReference>
<comment type="subcellular location">
    <subcellularLocation>
        <location evidence="1">Cell membrane</location>
        <topology evidence="1">Multi-pass membrane protein</topology>
    </subcellularLocation>
</comment>
<dbReference type="InterPro" id="IPR027417">
    <property type="entry name" value="P-loop_NTPase"/>
</dbReference>
<dbReference type="InterPro" id="IPR003593">
    <property type="entry name" value="AAA+_ATPase"/>
</dbReference>
<dbReference type="PANTHER" id="PTHR24221:SF606">
    <property type="entry name" value="COLICIN V SECRETION-PROCESSING ATP-BINDING PROTEIN"/>
    <property type="match status" value="1"/>
</dbReference>
<dbReference type="SMART" id="SM00382">
    <property type="entry name" value="AAA"/>
    <property type="match status" value="1"/>
</dbReference>
<dbReference type="InterPro" id="IPR005074">
    <property type="entry name" value="Peptidase_C39"/>
</dbReference>
<dbReference type="InterPro" id="IPR003439">
    <property type="entry name" value="ABC_transporter-like_ATP-bd"/>
</dbReference>
<feature type="domain" description="ABC transporter" evidence="9">
    <location>
        <begin position="491"/>
        <end position="724"/>
    </location>
</feature>
<dbReference type="InterPro" id="IPR036640">
    <property type="entry name" value="ABC1_TM_sf"/>
</dbReference>
<feature type="transmembrane region" description="Helical" evidence="8">
    <location>
        <begin position="412"/>
        <end position="437"/>
    </location>
</feature>
<evidence type="ECO:0000256" key="1">
    <source>
        <dbReference type="ARBA" id="ARBA00004651"/>
    </source>
</evidence>
<evidence type="ECO:0000256" key="5">
    <source>
        <dbReference type="ARBA" id="ARBA00022989"/>
    </source>
</evidence>
<dbReference type="Proteomes" id="UP000635384">
    <property type="component" value="Unassembled WGS sequence"/>
</dbReference>
<dbReference type="InterPro" id="IPR011527">
    <property type="entry name" value="ABC1_TM_dom"/>
</dbReference>
<evidence type="ECO:0000256" key="6">
    <source>
        <dbReference type="ARBA" id="ARBA00023136"/>
    </source>
</evidence>
<name>A0ABR8KNT7_9SPHN</name>
<dbReference type="Gene3D" id="1.20.1560.10">
    <property type="entry name" value="ABC transporter type 1, transmembrane domain"/>
    <property type="match status" value="1"/>
</dbReference>
<protein>
    <submittedName>
        <fullName evidence="12">Peptidase domain-containing ABC transporter</fullName>
    </submittedName>
</protein>
<evidence type="ECO:0000256" key="7">
    <source>
        <dbReference type="SAM" id="MobiDB-lite"/>
    </source>
</evidence>
<evidence type="ECO:0000256" key="8">
    <source>
        <dbReference type="SAM" id="Phobius"/>
    </source>
</evidence>
<dbReference type="SUPFAM" id="SSF52540">
    <property type="entry name" value="P-loop containing nucleoside triphosphate hydrolases"/>
    <property type="match status" value="1"/>
</dbReference>
<feature type="transmembrane region" description="Helical" evidence="8">
    <location>
        <begin position="285"/>
        <end position="307"/>
    </location>
</feature>
<evidence type="ECO:0000259" key="11">
    <source>
        <dbReference type="PROSITE" id="PS50990"/>
    </source>
</evidence>
<dbReference type="PANTHER" id="PTHR24221">
    <property type="entry name" value="ATP-BINDING CASSETTE SUB-FAMILY B"/>
    <property type="match status" value="1"/>
</dbReference>
<dbReference type="Pfam" id="PF00664">
    <property type="entry name" value="ABC_membrane"/>
    <property type="match status" value="1"/>
</dbReference>
<dbReference type="InterPro" id="IPR039421">
    <property type="entry name" value="Type_1_exporter"/>
</dbReference>
<keyword evidence="2 8" id="KW-0812">Transmembrane</keyword>
<dbReference type="Pfam" id="PF00005">
    <property type="entry name" value="ABC_tran"/>
    <property type="match status" value="1"/>
</dbReference>
<evidence type="ECO:0000313" key="13">
    <source>
        <dbReference type="Proteomes" id="UP000635384"/>
    </source>
</evidence>
<feature type="domain" description="Peptidase C39" evidence="11">
    <location>
        <begin position="21"/>
        <end position="144"/>
    </location>
</feature>
<evidence type="ECO:0000256" key="4">
    <source>
        <dbReference type="ARBA" id="ARBA00022840"/>
    </source>
</evidence>
<keyword evidence="6 8" id="KW-0472">Membrane</keyword>
<dbReference type="PROSITE" id="PS50929">
    <property type="entry name" value="ABC_TM1F"/>
    <property type="match status" value="1"/>
</dbReference>
<evidence type="ECO:0000259" key="9">
    <source>
        <dbReference type="PROSITE" id="PS50893"/>
    </source>
</evidence>
<evidence type="ECO:0000256" key="2">
    <source>
        <dbReference type="ARBA" id="ARBA00022692"/>
    </source>
</evidence>
<accession>A0ABR8KNT7</accession>
<dbReference type="Gene3D" id="3.90.70.10">
    <property type="entry name" value="Cysteine proteinases"/>
    <property type="match status" value="1"/>
</dbReference>